<dbReference type="InterPro" id="IPR013656">
    <property type="entry name" value="PAS_4"/>
</dbReference>
<evidence type="ECO:0000313" key="3">
    <source>
        <dbReference type="Proteomes" id="UP001057702"/>
    </source>
</evidence>
<reference evidence="2" key="1">
    <citation type="submission" date="2022-06" db="EMBL/GenBank/DDBJ databases">
        <title>Draft genome sequence of Streptomyces sp. RB6PN25 isolated from peat swamp forest in Thailand.</title>
        <authorList>
            <person name="Duangmal K."/>
            <person name="Klaysubun C."/>
        </authorList>
    </citation>
    <scope>NUCLEOTIDE SEQUENCE</scope>
    <source>
        <strain evidence="2">RB6PN25</strain>
    </source>
</reference>
<dbReference type="InterPro" id="IPR035965">
    <property type="entry name" value="PAS-like_dom_sf"/>
</dbReference>
<name>A0ABT1PW19_9ACTN</name>
<sequence length="90" mass="10171">MSRRAGLGPSQRPVFTQSPVALLVLDDQLRVVRVNTAVRGLRDTLAGHLLGKQFTEAYELEDPEEEGTVARRVLESRSRRRWSDSRACHV</sequence>
<dbReference type="SUPFAM" id="SSF55785">
    <property type="entry name" value="PYP-like sensor domain (PAS domain)"/>
    <property type="match status" value="1"/>
</dbReference>
<keyword evidence="3" id="KW-1185">Reference proteome</keyword>
<dbReference type="Proteomes" id="UP001057702">
    <property type="component" value="Unassembled WGS sequence"/>
</dbReference>
<comment type="caution">
    <text evidence="2">The sequence shown here is derived from an EMBL/GenBank/DDBJ whole genome shotgun (WGS) entry which is preliminary data.</text>
</comment>
<proteinExistence type="predicted"/>
<accession>A0ABT1PW19</accession>
<gene>
    <name evidence="2" type="ORF">NGB36_12100</name>
</gene>
<feature type="domain" description="PAS fold-4" evidence="1">
    <location>
        <begin position="15"/>
        <end position="78"/>
    </location>
</feature>
<protein>
    <submittedName>
        <fullName evidence="2">PAS domain-containing protein</fullName>
    </submittedName>
</protein>
<evidence type="ECO:0000313" key="2">
    <source>
        <dbReference type="EMBL" id="MCQ4081323.1"/>
    </source>
</evidence>
<evidence type="ECO:0000259" key="1">
    <source>
        <dbReference type="Pfam" id="PF08448"/>
    </source>
</evidence>
<dbReference type="Pfam" id="PF08448">
    <property type="entry name" value="PAS_4"/>
    <property type="match status" value="1"/>
</dbReference>
<organism evidence="2 3">
    <name type="scientific">Streptomyces humicola</name>
    <dbReference type="NCBI Taxonomy" id="2953240"/>
    <lineage>
        <taxon>Bacteria</taxon>
        <taxon>Bacillati</taxon>
        <taxon>Actinomycetota</taxon>
        <taxon>Actinomycetes</taxon>
        <taxon>Kitasatosporales</taxon>
        <taxon>Streptomycetaceae</taxon>
        <taxon>Streptomyces</taxon>
    </lineage>
</organism>
<dbReference type="Gene3D" id="3.30.450.20">
    <property type="entry name" value="PAS domain"/>
    <property type="match status" value="1"/>
</dbReference>
<dbReference type="EMBL" id="JANFNG010000007">
    <property type="protein sequence ID" value="MCQ4081323.1"/>
    <property type="molecule type" value="Genomic_DNA"/>
</dbReference>
<dbReference type="RefSeq" id="WP_255920229.1">
    <property type="nucleotide sequence ID" value="NZ_JANFNG010000007.1"/>
</dbReference>